<keyword evidence="2" id="KW-1185">Reference proteome</keyword>
<evidence type="ECO:0000313" key="1">
    <source>
        <dbReference type="EMBL" id="ADB39065.1"/>
    </source>
</evidence>
<dbReference type="EMBL" id="CP001769">
    <property type="protein sequence ID" value="ADB39065.1"/>
    <property type="molecule type" value="Genomic_DNA"/>
</dbReference>
<name>D2QLB8_SPILD</name>
<dbReference type="Proteomes" id="UP000002028">
    <property type="component" value="Chromosome"/>
</dbReference>
<reference evidence="1 2" key="1">
    <citation type="journal article" date="2010" name="Stand. Genomic Sci.">
        <title>Complete genome sequence of Spirosoma linguale type strain (1).</title>
        <authorList>
            <person name="Lail K."/>
            <person name="Sikorski J."/>
            <person name="Saunders E."/>
            <person name="Lapidus A."/>
            <person name="Glavina Del Rio T."/>
            <person name="Copeland A."/>
            <person name="Tice H."/>
            <person name="Cheng J.-F."/>
            <person name="Lucas S."/>
            <person name="Nolan M."/>
            <person name="Bruce D."/>
            <person name="Goodwin L."/>
            <person name="Pitluck S."/>
            <person name="Ivanova N."/>
            <person name="Mavromatis K."/>
            <person name="Ovchinnikova G."/>
            <person name="Pati A."/>
            <person name="Chen A."/>
            <person name="Palaniappan K."/>
            <person name="Land M."/>
            <person name="Hauser L."/>
            <person name="Chang Y.-J."/>
            <person name="Jeffries C.D."/>
            <person name="Chain P."/>
            <person name="Brettin T."/>
            <person name="Detter J.C."/>
            <person name="Schuetze A."/>
            <person name="Rohde M."/>
            <person name="Tindall B.J."/>
            <person name="Goeker M."/>
            <person name="Bristow J."/>
            <person name="Eisen J.A."/>
            <person name="Markowitz V."/>
            <person name="Hugenholtz P."/>
            <person name="Kyrpides N.C."/>
            <person name="Klenk H.-P."/>
            <person name="Chen F."/>
        </authorList>
    </citation>
    <scope>NUCLEOTIDE SEQUENCE [LARGE SCALE GENOMIC DNA]</scope>
    <source>
        <strain evidence="2">ATCC 33905 / DSM 74 / LMG 10896 / Claus 1</strain>
    </source>
</reference>
<evidence type="ECO:0000313" key="2">
    <source>
        <dbReference type="Proteomes" id="UP000002028"/>
    </source>
</evidence>
<dbReference type="KEGG" id="sli:Slin_3054"/>
<organism evidence="1 2">
    <name type="scientific">Spirosoma linguale (strain ATCC 33905 / DSM 74 / LMG 10896 / Claus 1)</name>
    <dbReference type="NCBI Taxonomy" id="504472"/>
    <lineage>
        <taxon>Bacteria</taxon>
        <taxon>Pseudomonadati</taxon>
        <taxon>Bacteroidota</taxon>
        <taxon>Cytophagia</taxon>
        <taxon>Cytophagales</taxon>
        <taxon>Cytophagaceae</taxon>
        <taxon>Spirosoma</taxon>
    </lineage>
</organism>
<dbReference type="STRING" id="504472.Slin_3054"/>
<dbReference type="AlphaFoldDB" id="D2QLB8"/>
<sequence>MGVMGGLPATGSTSYKGSFGICPVSLNLIERMLEKIGASLELHVTQIALSRAKSF</sequence>
<protein>
    <submittedName>
        <fullName evidence="1">Uncharacterized protein</fullName>
    </submittedName>
</protein>
<proteinExistence type="predicted"/>
<accession>D2QLB8</accession>
<gene>
    <name evidence="1" type="ordered locus">Slin_3054</name>
</gene>
<dbReference type="HOGENOM" id="CLU_3030127_0_0_10"/>